<dbReference type="OrthoDB" id="5243635at2"/>
<dbReference type="SUPFAM" id="SSF55729">
    <property type="entry name" value="Acyl-CoA N-acyltransferases (Nat)"/>
    <property type="match status" value="1"/>
</dbReference>
<dbReference type="Gene3D" id="3.40.630.30">
    <property type="match status" value="1"/>
</dbReference>
<dbReference type="InterPro" id="IPR000182">
    <property type="entry name" value="GNAT_dom"/>
</dbReference>
<name>A0A3S4C291_9MICO</name>
<keyword evidence="2" id="KW-0808">Transferase</keyword>
<evidence type="ECO:0000259" key="1">
    <source>
        <dbReference type="PROSITE" id="PS51186"/>
    </source>
</evidence>
<gene>
    <name evidence="2" type="ORF">ELQ92_09875</name>
</gene>
<organism evidence="2 3">
    <name type="scientific">Labedella populi</name>
    <dbReference type="NCBI Taxonomy" id="2498850"/>
    <lineage>
        <taxon>Bacteria</taxon>
        <taxon>Bacillati</taxon>
        <taxon>Actinomycetota</taxon>
        <taxon>Actinomycetes</taxon>
        <taxon>Micrococcales</taxon>
        <taxon>Microbacteriaceae</taxon>
        <taxon>Labedella</taxon>
    </lineage>
</organism>
<sequence>MNASSVRVRPAELGDAHGIADVHVESWRETYSGVITDRLMGDEALEARRRMWRSILGLDPLPGSVAVAERGDRVIGFAFAAPADHPDAMKGFPPARGLHLYSICLLANEQGSGIGTALLEAVLADQPAQLWVLSGNDRARAFYERHGFGADGYEFADPDLDGLVELRMVR</sequence>
<dbReference type="RefSeq" id="WP_128498800.1">
    <property type="nucleotide sequence ID" value="NZ_RZNC01000003.1"/>
</dbReference>
<reference evidence="2 3" key="1">
    <citation type="submission" date="2018-12" db="EMBL/GenBank/DDBJ databases">
        <authorList>
            <person name="Li F."/>
        </authorList>
    </citation>
    <scope>NUCLEOTIDE SEQUENCE [LARGE SCALE GENOMIC DNA]</scope>
    <source>
        <strain evidence="2 3">8H24J-4-2</strain>
    </source>
</reference>
<dbReference type="Proteomes" id="UP000288603">
    <property type="component" value="Unassembled WGS sequence"/>
</dbReference>
<dbReference type="PROSITE" id="PS51186">
    <property type="entry name" value="GNAT"/>
    <property type="match status" value="1"/>
</dbReference>
<comment type="caution">
    <text evidence="2">The sequence shown here is derived from an EMBL/GenBank/DDBJ whole genome shotgun (WGS) entry which is preliminary data.</text>
</comment>
<dbReference type="AlphaFoldDB" id="A0A3S4C291"/>
<proteinExistence type="predicted"/>
<dbReference type="EMBL" id="RZNC01000003">
    <property type="protein sequence ID" value="RWZ61306.1"/>
    <property type="molecule type" value="Genomic_DNA"/>
</dbReference>
<accession>A0A3S4C291</accession>
<dbReference type="InterPro" id="IPR016181">
    <property type="entry name" value="Acyl_CoA_acyltransferase"/>
</dbReference>
<protein>
    <submittedName>
        <fullName evidence="2">N-acetyltransferase</fullName>
    </submittedName>
</protein>
<dbReference type="Pfam" id="PF00583">
    <property type="entry name" value="Acetyltransf_1"/>
    <property type="match status" value="1"/>
</dbReference>
<evidence type="ECO:0000313" key="2">
    <source>
        <dbReference type="EMBL" id="RWZ61306.1"/>
    </source>
</evidence>
<feature type="domain" description="N-acetyltransferase" evidence="1">
    <location>
        <begin position="6"/>
        <end position="170"/>
    </location>
</feature>
<dbReference type="GO" id="GO:0016747">
    <property type="term" value="F:acyltransferase activity, transferring groups other than amino-acyl groups"/>
    <property type="evidence" value="ECO:0007669"/>
    <property type="project" value="InterPro"/>
</dbReference>
<keyword evidence="3" id="KW-1185">Reference proteome</keyword>
<dbReference type="CDD" id="cd04301">
    <property type="entry name" value="NAT_SF"/>
    <property type="match status" value="1"/>
</dbReference>
<evidence type="ECO:0000313" key="3">
    <source>
        <dbReference type="Proteomes" id="UP000288603"/>
    </source>
</evidence>